<keyword evidence="7 9" id="KW-0472">Membrane</keyword>
<protein>
    <submittedName>
        <fullName evidence="10">Uncharacterized protein</fullName>
    </submittedName>
</protein>
<name>A0A2M7VHV3_9BACT</name>
<feature type="transmembrane region" description="Helical" evidence="9">
    <location>
        <begin position="497"/>
        <end position="516"/>
    </location>
</feature>
<evidence type="ECO:0000256" key="1">
    <source>
        <dbReference type="ARBA" id="ARBA00004141"/>
    </source>
</evidence>
<evidence type="ECO:0000313" key="10">
    <source>
        <dbReference type="EMBL" id="PJA01431.1"/>
    </source>
</evidence>
<evidence type="ECO:0000256" key="5">
    <source>
        <dbReference type="ARBA" id="ARBA00022989"/>
    </source>
</evidence>
<keyword evidence="6" id="KW-0406">Ion transport</keyword>
<dbReference type="PANTHER" id="PTHR11629:SF63">
    <property type="entry name" value="V-TYPE PROTON ATPASE SUBUNIT A"/>
    <property type="match status" value="1"/>
</dbReference>
<feature type="transmembrane region" description="Helical" evidence="9">
    <location>
        <begin position="472"/>
        <end position="491"/>
    </location>
</feature>
<evidence type="ECO:0000256" key="2">
    <source>
        <dbReference type="ARBA" id="ARBA00009904"/>
    </source>
</evidence>
<evidence type="ECO:0000256" key="3">
    <source>
        <dbReference type="ARBA" id="ARBA00022448"/>
    </source>
</evidence>
<dbReference type="GO" id="GO:0051117">
    <property type="term" value="F:ATPase binding"/>
    <property type="evidence" value="ECO:0007669"/>
    <property type="project" value="TreeGrafter"/>
</dbReference>
<evidence type="ECO:0000313" key="11">
    <source>
        <dbReference type="Proteomes" id="UP000229364"/>
    </source>
</evidence>
<comment type="subcellular location">
    <subcellularLocation>
        <location evidence="1">Membrane</location>
        <topology evidence="1">Multi-pass membrane protein</topology>
    </subcellularLocation>
</comment>
<keyword evidence="4 9" id="KW-0812">Transmembrane</keyword>
<proteinExistence type="inferred from homology"/>
<comment type="similarity">
    <text evidence="2">Belongs to the V-ATPase 116 kDa subunit family.</text>
</comment>
<dbReference type="Proteomes" id="UP000229364">
    <property type="component" value="Unassembled WGS sequence"/>
</dbReference>
<dbReference type="AlphaFoldDB" id="A0A2M7VHV3"/>
<evidence type="ECO:0000256" key="7">
    <source>
        <dbReference type="ARBA" id="ARBA00023136"/>
    </source>
</evidence>
<gene>
    <name evidence="10" type="ORF">COX74_02755</name>
</gene>
<organism evidence="10 11">
    <name type="scientific">bacterium (Candidatus Gribaldobacteria) CG_4_10_14_0_2_um_filter_41_16</name>
    <dbReference type="NCBI Taxonomy" id="2014265"/>
    <lineage>
        <taxon>Bacteria</taxon>
        <taxon>Candidatus Gribaldobacteria</taxon>
    </lineage>
</organism>
<evidence type="ECO:0000256" key="4">
    <source>
        <dbReference type="ARBA" id="ARBA00022692"/>
    </source>
</evidence>
<keyword evidence="5 9" id="KW-1133">Transmembrane helix</keyword>
<keyword evidence="3" id="KW-0813">Transport</keyword>
<evidence type="ECO:0000256" key="9">
    <source>
        <dbReference type="SAM" id="Phobius"/>
    </source>
</evidence>
<feature type="transmembrane region" description="Helical" evidence="9">
    <location>
        <begin position="393"/>
        <end position="413"/>
    </location>
</feature>
<sequence>MLKVAKKYILAFSKESQNKIFEAIAEAGSFEIIESQGEAKEEDVLKNLQTADYRLATMDFAISYLSPFIKKPSFISKFKDSKILFSAASLNYTGQEKVFQEAKRIEKIEKELDILNKEEKNIQNNFLELEKFKGLSFLPQDTNLTFFSVIAIAKTQQAKLDLFIKENKLFQKPLTSLGAKEIYLLAGLKENKDKTMAGLKVIKGEVVFYNFEQSPIQERADLRTKAKENGRVMEALKQELSLMAKKIGSFKLYRDVLEVEKINWEIKSKTLFGGLLDYIVFWGYEKEVKKIKERVFLSAKGSHLIEIVPEKGEEPRVILENHKLIRPFQYVTEIFGLPKPGEVDPTPYLAFFFILFFGVCLTDAGYGILLIVFTLLPLIFLRKKLGDTKLLRLLFYGGISTLVMGVLFGSYFGSTTQTLQKFPFLYRLKMIDPIEDTLLFMGLSFAIGYLQVAFAQVIKIVTGRNSKNKEMFINGLAWLIFYAALVVFILAKIKIIQLLYVPTIFIIMAAGFLIVAESFGQKIFLKPLVGAIKVLQGIIGTMSDVLSYSRLVALGLSTAVIALIVNQIAFLLGGMVPYVGWILTGLVLIGGHIFNLGINALGSFIHSGRLQFVEFFPKFLEGGGKRFNPIKPELKYSRIE</sequence>
<dbReference type="GO" id="GO:0007035">
    <property type="term" value="P:vacuolar acidification"/>
    <property type="evidence" value="ECO:0007669"/>
    <property type="project" value="TreeGrafter"/>
</dbReference>
<feature type="transmembrane region" description="Helical" evidence="9">
    <location>
        <begin position="348"/>
        <end position="381"/>
    </location>
</feature>
<evidence type="ECO:0000256" key="8">
    <source>
        <dbReference type="SAM" id="Coils"/>
    </source>
</evidence>
<accession>A0A2M7VHV3</accession>
<feature type="coiled-coil region" evidence="8">
    <location>
        <begin position="98"/>
        <end position="125"/>
    </location>
</feature>
<reference evidence="11" key="1">
    <citation type="submission" date="2017-09" db="EMBL/GenBank/DDBJ databases">
        <title>Depth-based differentiation of microbial function through sediment-hosted aquifers and enrichment of novel symbionts in the deep terrestrial subsurface.</title>
        <authorList>
            <person name="Probst A.J."/>
            <person name="Ladd B."/>
            <person name="Jarett J.K."/>
            <person name="Geller-Mcgrath D.E."/>
            <person name="Sieber C.M.K."/>
            <person name="Emerson J.B."/>
            <person name="Anantharaman K."/>
            <person name="Thomas B.C."/>
            <person name="Malmstrom R."/>
            <person name="Stieglmeier M."/>
            <person name="Klingl A."/>
            <person name="Woyke T."/>
            <person name="Ryan C.M."/>
            <person name="Banfield J.F."/>
        </authorList>
    </citation>
    <scope>NUCLEOTIDE SEQUENCE [LARGE SCALE GENOMIC DNA]</scope>
</reference>
<keyword evidence="8" id="KW-0175">Coiled coil</keyword>
<feature type="transmembrane region" description="Helical" evidence="9">
    <location>
        <begin position="438"/>
        <end position="460"/>
    </location>
</feature>
<dbReference type="InterPro" id="IPR002490">
    <property type="entry name" value="V-ATPase_116kDa_su"/>
</dbReference>
<dbReference type="GO" id="GO:0046961">
    <property type="term" value="F:proton-transporting ATPase activity, rotational mechanism"/>
    <property type="evidence" value="ECO:0007669"/>
    <property type="project" value="InterPro"/>
</dbReference>
<comment type="caution">
    <text evidence="10">The sequence shown here is derived from an EMBL/GenBank/DDBJ whole genome shotgun (WGS) entry which is preliminary data.</text>
</comment>
<feature type="transmembrane region" description="Helical" evidence="9">
    <location>
        <begin position="551"/>
        <end position="572"/>
    </location>
</feature>
<dbReference type="Pfam" id="PF01496">
    <property type="entry name" value="V_ATPase_I"/>
    <property type="match status" value="1"/>
</dbReference>
<dbReference type="GO" id="GO:0033179">
    <property type="term" value="C:proton-transporting V-type ATPase, V0 domain"/>
    <property type="evidence" value="ECO:0007669"/>
    <property type="project" value="InterPro"/>
</dbReference>
<dbReference type="GO" id="GO:0016471">
    <property type="term" value="C:vacuolar proton-transporting V-type ATPase complex"/>
    <property type="evidence" value="ECO:0007669"/>
    <property type="project" value="TreeGrafter"/>
</dbReference>
<evidence type="ECO:0000256" key="6">
    <source>
        <dbReference type="ARBA" id="ARBA00023065"/>
    </source>
</evidence>
<dbReference type="PANTHER" id="PTHR11629">
    <property type="entry name" value="VACUOLAR PROTON ATPASES"/>
    <property type="match status" value="1"/>
</dbReference>
<dbReference type="EMBL" id="PFPR01000068">
    <property type="protein sequence ID" value="PJA01431.1"/>
    <property type="molecule type" value="Genomic_DNA"/>
</dbReference>
<feature type="transmembrane region" description="Helical" evidence="9">
    <location>
        <begin position="578"/>
        <end position="601"/>
    </location>
</feature>